<accession>A0A132A9J4</accession>
<organism evidence="2 3">
    <name type="scientific">Sarcoptes scabiei</name>
    <name type="common">Itch mite</name>
    <name type="synonym">Acarus scabiei</name>
    <dbReference type="NCBI Taxonomy" id="52283"/>
    <lineage>
        <taxon>Eukaryota</taxon>
        <taxon>Metazoa</taxon>
        <taxon>Ecdysozoa</taxon>
        <taxon>Arthropoda</taxon>
        <taxon>Chelicerata</taxon>
        <taxon>Arachnida</taxon>
        <taxon>Acari</taxon>
        <taxon>Acariformes</taxon>
        <taxon>Sarcoptiformes</taxon>
        <taxon>Astigmata</taxon>
        <taxon>Psoroptidia</taxon>
        <taxon>Sarcoptoidea</taxon>
        <taxon>Sarcoptidae</taxon>
        <taxon>Sarcoptinae</taxon>
        <taxon>Sarcoptes</taxon>
    </lineage>
</organism>
<feature type="compositionally biased region" description="Acidic residues" evidence="1">
    <location>
        <begin position="103"/>
        <end position="112"/>
    </location>
</feature>
<evidence type="ECO:0000256" key="1">
    <source>
        <dbReference type="SAM" id="MobiDB-lite"/>
    </source>
</evidence>
<feature type="compositionally biased region" description="Polar residues" evidence="1">
    <location>
        <begin position="39"/>
        <end position="77"/>
    </location>
</feature>
<feature type="compositionally biased region" description="Low complexity" evidence="1">
    <location>
        <begin position="1"/>
        <end position="31"/>
    </location>
</feature>
<dbReference type="EMBL" id="JXLN01011777">
    <property type="protein sequence ID" value="KPM07644.1"/>
    <property type="molecule type" value="Genomic_DNA"/>
</dbReference>
<evidence type="ECO:0000313" key="2">
    <source>
        <dbReference type="EMBL" id="KPM07644.1"/>
    </source>
</evidence>
<dbReference type="OrthoDB" id="70770at2759"/>
<dbReference type="AlphaFoldDB" id="A0A132A9J4"/>
<feature type="region of interest" description="Disordered" evidence="1">
    <location>
        <begin position="1"/>
        <end position="112"/>
    </location>
</feature>
<feature type="compositionally biased region" description="Basic residues" evidence="1">
    <location>
        <begin position="84"/>
        <end position="93"/>
    </location>
</feature>
<name>A0A132A9J4_SARSC</name>
<reference evidence="2 3" key="1">
    <citation type="journal article" date="2015" name="Parasit. Vectors">
        <title>Draft genome of the scabies mite.</title>
        <authorList>
            <person name="Rider S.D.Jr."/>
            <person name="Morgan M.S."/>
            <person name="Arlian L.G."/>
        </authorList>
    </citation>
    <scope>NUCLEOTIDE SEQUENCE [LARGE SCALE GENOMIC DNA]</scope>
    <source>
        <strain evidence="2">Arlian Lab</strain>
    </source>
</reference>
<comment type="caution">
    <text evidence="2">The sequence shown here is derived from an EMBL/GenBank/DDBJ whole genome shotgun (WGS) entry which is preliminary data.</text>
</comment>
<proteinExistence type="predicted"/>
<sequence>MSLESSNESTVSSSVSSFTSSGIGSTIRTVTWTPPHSVGTATPTHTEGTPSLTESNFPSTPQSQRINRSNMIGNNNFSSIYTHSNHHSHHRFRNTPTGVVLNDDGDEIETMD</sequence>
<protein>
    <submittedName>
        <fullName evidence="2">Uncharacterized protein</fullName>
    </submittedName>
</protein>
<dbReference type="VEuPathDB" id="VectorBase:SSCA003589"/>
<dbReference type="Proteomes" id="UP000616769">
    <property type="component" value="Unassembled WGS sequence"/>
</dbReference>
<gene>
    <name evidence="2" type="ORF">QR98_0061430</name>
</gene>
<evidence type="ECO:0000313" key="3">
    <source>
        <dbReference type="Proteomes" id="UP000616769"/>
    </source>
</evidence>